<evidence type="ECO:0000256" key="7">
    <source>
        <dbReference type="ARBA" id="ARBA00031423"/>
    </source>
</evidence>
<dbReference type="SUPFAM" id="SSF51445">
    <property type="entry name" value="(Trans)glycosidases"/>
    <property type="match status" value="1"/>
</dbReference>
<dbReference type="AlphaFoldDB" id="A0A645DX99"/>
<dbReference type="Pfam" id="PF02446">
    <property type="entry name" value="Glyco_hydro_77"/>
    <property type="match status" value="1"/>
</dbReference>
<dbReference type="GO" id="GO:0004134">
    <property type="term" value="F:4-alpha-glucanotransferase activity"/>
    <property type="evidence" value="ECO:0007669"/>
    <property type="project" value="UniProtKB-EC"/>
</dbReference>
<reference evidence="9" key="1">
    <citation type="submission" date="2019-08" db="EMBL/GenBank/DDBJ databases">
        <authorList>
            <person name="Kucharzyk K."/>
            <person name="Murdoch R.W."/>
            <person name="Higgins S."/>
            <person name="Loffler F."/>
        </authorList>
    </citation>
    <scope>NUCLEOTIDE SEQUENCE</scope>
</reference>
<comment type="caution">
    <text evidence="9">The sequence shown here is derived from an EMBL/GenBank/DDBJ whole genome shotgun (WGS) entry which is preliminary data.</text>
</comment>
<dbReference type="InterPro" id="IPR017853">
    <property type="entry name" value="GH"/>
</dbReference>
<dbReference type="PANTHER" id="PTHR32438:SF5">
    <property type="entry name" value="4-ALPHA-GLUCANOTRANSFERASE DPE1, CHLOROPLASTIC_AMYLOPLASTIC"/>
    <property type="match status" value="1"/>
</dbReference>
<keyword evidence="4 9" id="KW-0328">Glycosyltransferase</keyword>
<evidence type="ECO:0000256" key="2">
    <source>
        <dbReference type="ARBA" id="ARBA00005684"/>
    </source>
</evidence>
<dbReference type="EC" id="2.4.1.25" evidence="3"/>
<dbReference type="NCBIfam" id="TIGR00217">
    <property type="entry name" value="malQ"/>
    <property type="match status" value="1"/>
</dbReference>
<evidence type="ECO:0000256" key="6">
    <source>
        <dbReference type="ARBA" id="ARBA00023277"/>
    </source>
</evidence>
<evidence type="ECO:0000256" key="5">
    <source>
        <dbReference type="ARBA" id="ARBA00022679"/>
    </source>
</evidence>
<name>A0A645DX99_9ZZZZ</name>
<comment type="similarity">
    <text evidence="2">Belongs to the disproportionating enzyme family.</text>
</comment>
<keyword evidence="5 9" id="KW-0808">Transferase</keyword>
<gene>
    <name evidence="9" type="primary">malQ_13</name>
    <name evidence="9" type="ORF">SDC9_141149</name>
</gene>
<comment type="catalytic activity">
    <reaction evidence="1">
        <text>Transfers a segment of a (1-&gt;4)-alpha-D-glucan to a new position in an acceptor, which may be glucose or a (1-&gt;4)-alpha-D-glucan.</text>
        <dbReference type="EC" id="2.4.1.25"/>
    </reaction>
</comment>
<proteinExistence type="inferred from homology"/>
<evidence type="ECO:0000256" key="8">
    <source>
        <dbReference type="ARBA" id="ARBA00031501"/>
    </source>
</evidence>
<dbReference type="Gene3D" id="3.20.20.80">
    <property type="entry name" value="Glycosidases"/>
    <property type="match status" value="1"/>
</dbReference>
<protein>
    <recommendedName>
        <fullName evidence="3">4-alpha-glucanotransferase</fullName>
        <ecNumber evidence="3">2.4.1.25</ecNumber>
    </recommendedName>
    <alternativeName>
        <fullName evidence="7">Amylomaltase</fullName>
    </alternativeName>
    <alternativeName>
        <fullName evidence="8">Disproportionating enzyme</fullName>
    </alternativeName>
</protein>
<evidence type="ECO:0000256" key="3">
    <source>
        <dbReference type="ARBA" id="ARBA00012560"/>
    </source>
</evidence>
<evidence type="ECO:0000313" key="9">
    <source>
        <dbReference type="EMBL" id="MPM94007.1"/>
    </source>
</evidence>
<accession>A0A645DX99</accession>
<organism evidence="9">
    <name type="scientific">bioreactor metagenome</name>
    <dbReference type="NCBI Taxonomy" id="1076179"/>
    <lineage>
        <taxon>unclassified sequences</taxon>
        <taxon>metagenomes</taxon>
        <taxon>ecological metagenomes</taxon>
    </lineage>
</organism>
<dbReference type="PANTHER" id="PTHR32438">
    <property type="entry name" value="4-ALPHA-GLUCANOTRANSFERASE DPE1, CHLOROPLASTIC/AMYLOPLASTIC"/>
    <property type="match status" value="1"/>
</dbReference>
<evidence type="ECO:0000256" key="4">
    <source>
        <dbReference type="ARBA" id="ARBA00022676"/>
    </source>
</evidence>
<dbReference type="EMBL" id="VSSQ01040704">
    <property type="protein sequence ID" value="MPM94007.1"/>
    <property type="molecule type" value="Genomic_DNA"/>
</dbReference>
<keyword evidence="6" id="KW-0119">Carbohydrate metabolism</keyword>
<dbReference type="GO" id="GO:0005975">
    <property type="term" value="P:carbohydrate metabolic process"/>
    <property type="evidence" value="ECO:0007669"/>
    <property type="project" value="InterPro"/>
</dbReference>
<dbReference type="InterPro" id="IPR003385">
    <property type="entry name" value="Glyco_hydro_77"/>
</dbReference>
<sequence length="310" mass="35895">MIIGDLPIYVAEDSVEAWTERHMFILDDENKISLVAGVPPDDFSDEGQLWGNPVYNWGYHMKNSFEWWIKRLKWNFSLFDLVRMDHFRGFDEFWAVKAGSKNAIDGKWLPANGKKLFDYALKEIGNLNIIAEDLGVITNTVIELKESYNFPGMKILQFAFDGNPQNPYLPQNYEENSVAYTGTHDNDTLLGWLKKLNPEAEDYMRESLKIKETENLEIEEAKEKPEARAESKAESEDDCPIVYKLIEKLLQSKSKLTIIPLQDYLCLDSNARINTPSTLGGNWMWRVKKDQLKTELVQKIKQMTINSNRI</sequence>
<evidence type="ECO:0000256" key="1">
    <source>
        <dbReference type="ARBA" id="ARBA00000439"/>
    </source>
</evidence>